<organism evidence="3 4">
    <name type="scientific">Gemmatirosa kalamazoonensis</name>
    <dbReference type="NCBI Taxonomy" id="861299"/>
    <lineage>
        <taxon>Bacteria</taxon>
        <taxon>Pseudomonadati</taxon>
        <taxon>Gemmatimonadota</taxon>
        <taxon>Gemmatimonadia</taxon>
        <taxon>Gemmatimonadales</taxon>
        <taxon>Gemmatimonadaceae</taxon>
        <taxon>Gemmatirosa</taxon>
    </lineage>
</organism>
<keyword evidence="4" id="KW-1185">Reference proteome</keyword>
<dbReference type="GO" id="GO:0008168">
    <property type="term" value="F:methyltransferase activity"/>
    <property type="evidence" value="ECO:0007669"/>
    <property type="project" value="UniProtKB-KW"/>
</dbReference>
<proteinExistence type="predicted"/>
<dbReference type="GO" id="GO:0003676">
    <property type="term" value="F:nucleic acid binding"/>
    <property type="evidence" value="ECO:0007669"/>
    <property type="project" value="InterPro"/>
</dbReference>
<dbReference type="NCBIfam" id="TIGR00095">
    <property type="entry name" value="16S rRNA (guanine(966)-N(2))-methyltransferase RsmD"/>
    <property type="match status" value="1"/>
</dbReference>
<dbReference type="InParanoid" id="W0RKZ0"/>
<dbReference type="OrthoDB" id="9803017at2"/>
<dbReference type="PANTHER" id="PTHR43542:SF1">
    <property type="entry name" value="METHYLTRANSFERASE"/>
    <property type="match status" value="1"/>
</dbReference>
<sequence>MRIVAGRWRGRQIETPDDDRVRPTTDKIREAWMSIVARDLPGARVLDLFAGSGALGLEALSRGAESVDFVDSAPTSLRLITRNVEGLGAGAAARVHRADGLRFVADLPARAYDVAFADPPYALDAAVRLAERWLEVPFADVLGVEHASSTRLPEGGERRRYGLTSITFYRRRD</sequence>
<dbReference type="KEGG" id="gba:J421_3458"/>
<dbReference type="PATRIC" id="fig|861299.3.peg.3511"/>
<keyword evidence="1 3" id="KW-0489">Methyltransferase</keyword>
<dbReference type="FunCoup" id="W0RKZ0">
    <property type="interactions" value="568"/>
</dbReference>
<dbReference type="Pfam" id="PF03602">
    <property type="entry name" value="Cons_hypoth95"/>
    <property type="match status" value="1"/>
</dbReference>
<dbReference type="InterPro" id="IPR004398">
    <property type="entry name" value="RNA_MeTrfase_RsmD"/>
</dbReference>
<dbReference type="InterPro" id="IPR029063">
    <property type="entry name" value="SAM-dependent_MTases_sf"/>
</dbReference>
<evidence type="ECO:0000313" key="4">
    <source>
        <dbReference type="Proteomes" id="UP000019151"/>
    </source>
</evidence>
<dbReference type="Proteomes" id="UP000019151">
    <property type="component" value="Chromosome"/>
</dbReference>
<dbReference type="GO" id="GO:0031167">
    <property type="term" value="P:rRNA methylation"/>
    <property type="evidence" value="ECO:0007669"/>
    <property type="project" value="InterPro"/>
</dbReference>
<dbReference type="EMBL" id="CP007128">
    <property type="protein sequence ID" value="AHG90995.1"/>
    <property type="molecule type" value="Genomic_DNA"/>
</dbReference>
<evidence type="ECO:0000256" key="1">
    <source>
        <dbReference type="ARBA" id="ARBA00022603"/>
    </source>
</evidence>
<dbReference type="STRING" id="861299.J421_3458"/>
<dbReference type="CDD" id="cd02440">
    <property type="entry name" value="AdoMet_MTases"/>
    <property type="match status" value="1"/>
</dbReference>
<dbReference type="PROSITE" id="PS00092">
    <property type="entry name" value="N6_MTASE"/>
    <property type="match status" value="1"/>
</dbReference>
<dbReference type="Gene3D" id="3.40.50.150">
    <property type="entry name" value="Vaccinia Virus protein VP39"/>
    <property type="match status" value="1"/>
</dbReference>
<evidence type="ECO:0000256" key="2">
    <source>
        <dbReference type="ARBA" id="ARBA00022679"/>
    </source>
</evidence>
<reference evidence="3 4" key="1">
    <citation type="journal article" date="2014" name="Genome Announc.">
        <title>Genome Sequence and Methylome of Soil Bacterium Gemmatirosa kalamazoonensis KBS708T, a Member of the Rarely Cultivated Gemmatimonadetes Phylum.</title>
        <authorList>
            <person name="Debruyn J.M."/>
            <person name="Radosevich M."/>
            <person name="Wommack K.E."/>
            <person name="Polson S.W."/>
            <person name="Hauser L.J."/>
            <person name="Fawaz M.N."/>
            <person name="Korlach J."/>
            <person name="Tsai Y.C."/>
        </authorList>
    </citation>
    <scope>NUCLEOTIDE SEQUENCE [LARGE SCALE GENOMIC DNA]</scope>
    <source>
        <strain evidence="3 4">KBS708</strain>
    </source>
</reference>
<accession>W0RKZ0</accession>
<dbReference type="PANTHER" id="PTHR43542">
    <property type="entry name" value="METHYLTRANSFERASE"/>
    <property type="match status" value="1"/>
</dbReference>
<name>W0RKZ0_9BACT</name>
<gene>
    <name evidence="3" type="ORF">J421_3458</name>
</gene>
<dbReference type="SUPFAM" id="SSF53335">
    <property type="entry name" value="S-adenosyl-L-methionine-dependent methyltransferases"/>
    <property type="match status" value="1"/>
</dbReference>
<dbReference type="eggNOG" id="COG0742">
    <property type="taxonomic scope" value="Bacteria"/>
</dbReference>
<dbReference type="InterPro" id="IPR002052">
    <property type="entry name" value="DNA_methylase_N6_adenine_CS"/>
</dbReference>
<dbReference type="PIRSF" id="PIRSF004553">
    <property type="entry name" value="CHP00095"/>
    <property type="match status" value="1"/>
</dbReference>
<dbReference type="AlphaFoldDB" id="W0RKZ0"/>
<keyword evidence="2 3" id="KW-0808">Transferase</keyword>
<evidence type="ECO:0000313" key="3">
    <source>
        <dbReference type="EMBL" id="AHG90995.1"/>
    </source>
</evidence>
<dbReference type="RefSeq" id="WP_025412456.1">
    <property type="nucleotide sequence ID" value="NZ_CP007128.1"/>
</dbReference>
<protein>
    <submittedName>
        <fullName evidence="3">Methyltransferase</fullName>
    </submittedName>
</protein>
<dbReference type="HOGENOM" id="CLU_075826_1_0_0"/>